<organism evidence="1 2">
    <name type="scientific">Pristionchus pacificus</name>
    <name type="common">Parasitic nematode worm</name>
    <dbReference type="NCBI Taxonomy" id="54126"/>
    <lineage>
        <taxon>Eukaryota</taxon>
        <taxon>Metazoa</taxon>
        <taxon>Ecdysozoa</taxon>
        <taxon>Nematoda</taxon>
        <taxon>Chromadorea</taxon>
        <taxon>Rhabditida</taxon>
        <taxon>Rhabditina</taxon>
        <taxon>Diplogasteromorpha</taxon>
        <taxon>Diplogasteroidea</taxon>
        <taxon>Neodiplogasteridae</taxon>
        <taxon>Pristionchus</taxon>
    </lineage>
</organism>
<dbReference type="EnsemblMetazoa" id="PPA29866.1">
    <property type="protein sequence ID" value="PPA29866.1"/>
    <property type="gene ID" value="WBGene00202735"/>
</dbReference>
<dbReference type="Proteomes" id="UP000005239">
    <property type="component" value="Unassembled WGS sequence"/>
</dbReference>
<dbReference type="OrthoDB" id="5869603at2759"/>
<name>A0A2A6CBR3_PRIPA</name>
<accession>A0A8R1UJN4</accession>
<reference evidence="1" key="2">
    <citation type="submission" date="2022-06" db="UniProtKB">
        <authorList>
            <consortium name="EnsemblMetazoa"/>
        </authorList>
    </citation>
    <scope>IDENTIFICATION</scope>
    <source>
        <strain evidence="1">PS312</strain>
    </source>
</reference>
<reference evidence="2" key="1">
    <citation type="journal article" date="2008" name="Nat. Genet.">
        <title>The Pristionchus pacificus genome provides a unique perspective on nematode lifestyle and parasitism.</title>
        <authorList>
            <person name="Dieterich C."/>
            <person name="Clifton S.W."/>
            <person name="Schuster L.N."/>
            <person name="Chinwalla A."/>
            <person name="Delehaunty K."/>
            <person name="Dinkelacker I."/>
            <person name="Fulton L."/>
            <person name="Fulton R."/>
            <person name="Godfrey J."/>
            <person name="Minx P."/>
            <person name="Mitreva M."/>
            <person name="Roeseler W."/>
            <person name="Tian H."/>
            <person name="Witte H."/>
            <person name="Yang S.P."/>
            <person name="Wilson R.K."/>
            <person name="Sommer R.J."/>
        </authorList>
    </citation>
    <scope>NUCLEOTIDE SEQUENCE [LARGE SCALE GENOMIC DNA]</scope>
    <source>
        <strain evidence="2">PS312</strain>
    </source>
</reference>
<proteinExistence type="predicted"/>
<sequence length="243" mass="26417">MMMNRRIVLLTSTLLSLQIIECEERREEKVVTSEQLDPSLYIRNGGLYGNQMLGGFGSNGGFNQMNNPMMTNSFAFTCKCASKIPNIFAPSPTDTNAAAQQQIQQLQEQVRKLTEQVNRQSIAKSGFEQFNSLIAMAQSMDCSCTGNSQDLYSSLMGGMNGMNGLNGLNGMNLNGMGMNNINSIERFPQSFPSTFSQTMSGALGGTGIFPGNGPQLGGIPIATPTFPINTAPYSGRFPYKDRR</sequence>
<gene>
    <name evidence="1" type="primary">WBGene00202735</name>
</gene>
<evidence type="ECO:0000313" key="2">
    <source>
        <dbReference type="Proteomes" id="UP000005239"/>
    </source>
</evidence>
<dbReference type="AlphaFoldDB" id="A0A2A6CBR3"/>
<evidence type="ECO:0000313" key="1">
    <source>
        <dbReference type="EnsemblMetazoa" id="PPA29866.1"/>
    </source>
</evidence>
<keyword evidence="2" id="KW-1185">Reference proteome</keyword>
<accession>A0A2A6CBR3</accession>
<protein>
    <submittedName>
        <fullName evidence="1">Uncharacterized protein</fullName>
    </submittedName>
</protein>